<proteinExistence type="predicted"/>
<dbReference type="AlphaFoldDB" id="A0A381UC54"/>
<name>A0A381UC54_9ZZZZ</name>
<reference evidence="1" key="1">
    <citation type="submission" date="2018-05" db="EMBL/GenBank/DDBJ databases">
        <authorList>
            <person name="Lanie J.A."/>
            <person name="Ng W.-L."/>
            <person name="Kazmierczak K.M."/>
            <person name="Andrzejewski T.M."/>
            <person name="Davidsen T.M."/>
            <person name="Wayne K.J."/>
            <person name="Tettelin H."/>
            <person name="Glass J.I."/>
            <person name="Rusch D."/>
            <person name="Podicherti R."/>
            <person name="Tsui H.-C.T."/>
            <person name="Winkler M.E."/>
        </authorList>
    </citation>
    <scope>NUCLEOTIDE SEQUENCE</scope>
</reference>
<accession>A0A381UC54</accession>
<sequence length="48" mass="5465">MYSNQISAVPNDPYSTYYHEGGRGLVLGIKAQIQAFKEVKQKAQNYEE</sequence>
<evidence type="ECO:0000313" key="1">
    <source>
        <dbReference type="EMBL" id="SVA25815.1"/>
    </source>
</evidence>
<dbReference type="EMBL" id="UINC01006155">
    <property type="protein sequence ID" value="SVA25815.1"/>
    <property type="molecule type" value="Genomic_DNA"/>
</dbReference>
<protein>
    <submittedName>
        <fullName evidence="1">Uncharacterized protein</fullName>
    </submittedName>
</protein>
<organism evidence="1">
    <name type="scientific">marine metagenome</name>
    <dbReference type="NCBI Taxonomy" id="408172"/>
    <lineage>
        <taxon>unclassified sequences</taxon>
        <taxon>metagenomes</taxon>
        <taxon>ecological metagenomes</taxon>
    </lineage>
</organism>
<gene>
    <name evidence="1" type="ORF">METZ01_LOCUS78669</name>
</gene>